<keyword evidence="20" id="KW-1185">Reference proteome</keyword>
<dbReference type="AlphaFoldDB" id="A0A934WLZ5"/>
<dbReference type="Gene3D" id="2.40.230.10">
    <property type="entry name" value="Phospholipase A1"/>
    <property type="match status" value="1"/>
</dbReference>
<dbReference type="InterPro" id="IPR036541">
    <property type="entry name" value="PLipase_A1_sf"/>
</dbReference>
<evidence type="ECO:0000256" key="10">
    <source>
        <dbReference type="ARBA" id="ARBA00022837"/>
    </source>
</evidence>
<dbReference type="PANTHER" id="PTHR40457:SF1">
    <property type="entry name" value="PHOSPHOLIPASE A1"/>
    <property type="match status" value="1"/>
</dbReference>
<dbReference type="EMBL" id="JAEPWM010000002">
    <property type="protein sequence ID" value="MBK6006110.1"/>
    <property type="molecule type" value="Genomic_DNA"/>
</dbReference>
<keyword evidence="5" id="KW-1134">Transmembrane beta strand</keyword>
<evidence type="ECO:0000256" key="4">
    <source>
        <dbReference type="ARBA" id="ARBA00011702"/>
    </source>
</evidence>
<accession>A0A934WLZ5</accession>
<evidence type="ECO:0000256" key="9">
    <source>
        <dbReference type="ARBA" id="ARBA00022801"/>
    </source>
</evidence>
<keyword evidence="13" id="KW-0472">Membrane</keyword>
<comment type="function">
    <text evidence="17">Hydrolysis of phosphatidylcholine with phospholipase A2 (EC 3.1.1.4) and phospholipase A1 (EC 3.1.1.32) activities.</text>
</comment>
<dbReference type="GO" id="GO:0005509">
    <property type="term" value="F:calcium ion binding"/>
    <property type="evidence" value="ECO:0007669"/>
    <property type="project" value="TreeGrafter"/>
</dbReference>
<comment type="similarity">
    <text evidence="3 17">Belongs to the phospholipase A1 family.</text>
</comment>
<evidence type="ECO:0000256" key="12">
    <source>
        <dbReference type="ARBA" id="ARBA00023098"/>
    </source>
</evidence>
<feature type="active site" description="Nucleophile" evidence="15">
    <location>
        <position position="239"/>
    </location>
</feature>
<reference evidence="19" key="2">
    <citation type="submission" date="2021-01" db="EMBL/GenBank/DDBJ databases">
        <authorList>
            <person name="Kang M."/>
        </authorList>
    </citation>
    <scope>NUCLEOTIDE SEQUENCE</scope>
    <source>
        <strain evidence="19">KACC 17527</strain>
    </source>
</reference>
<keyword evidence="7 16" id="KW-0479">Metal-binding</keyword>
<dbReference type="GO" id="GO:0008970">
    <property type="term" value="F:phospholipase A1 activity"/>
    <property type="evidence" value="ECO:0007669"/>
    <property type="project" value="UniProtKB-EC"/>
</dbReference>
<dbReference type="PANTHER" id="PTHR40457">
    <property type="entry name" value="PHOSPHOLIPASE A1"/>
    <property type="match status" value="1"/>
</dbReference>
<protein>
    <recommendedName>
        <fullName evidence="17">Phospholipase A1</fullName>
        <ecNumber evidence="17">3.1.1.32</ecNumber>
        <ecNumber evidence="17">3.1.1.4</ecNumber>
    </recommendedName>
    <alternativeName>
        <fullName evidence="17">Phosphatidylcholine 1-acylhydrolase</fullName>
    </alternativeName>
</protein>
<evidence type="ECO:0000256" key="14">
    <source>
        <dbReference type="ARBA" id="ARBA00023237"/>
    </source>
</evidence>
<dbReference type="InterPro" id="IPR003187">
    <property type="entry name" value="PLipase_A1"/>
</dbReference>
<organism evidence="19 20">
    <name type="scientific">Ramlibacter ginsenosidimutans</name>
    <dbReference type="NCBI Taxonomy" id="502333"/>
    <lineage>
        <taxon>Bacteria</taxon>
        <taxon>Pseudomonadati</taxon>
        <taxon>Pseudomonadota</taxon>
        <taxon>Betaproteobacteria</taxon>
        <taxon>Burkholderiales</taxon>
        <taxon>Comamonadaceae</taxon>
        <taxon>Ramlibacter</taxon>
    </lineage>
</organism>
<feature type="binding site" description="in dimeric form" evidence="16">
    <location>
        <position position="282"/>
    </location>
    <ligand>
        <name>Ca(2+)</name>
        <dbReference type="ChEBI" id="CHEBI:29108"/>
        <label>1</label>
    </ligand>
</feature>
<comment type="caution">
    <text evidence="19">The sequence shown here is derived from an EMBL/GenBank/DDBJ whole genome shotgun (WGS) entry which is preliminary data.</text>
</comment>
<dbReference type="GO" id="GO:0016042">
    <property type="term" value="P:lipid catabolic process"/>
    <property type="evidence" value="ECO:0007669"/>
    <property type="project" value="UniProtKB-KW"/>
</dbReference>
<dbReference type="RefSeq" id="WP_201168349.1">
    <property type="nucleotide sequence ID" value="NZ_JAEPWM010000002.1"/>
</dbReference>
<sequence length="375" mass="41742">MLRALSFLIAATPLLAQAQTPEAWQACTAIDDSAQRLACYDQWAKGQRPAPAAVPAAPGPAPSPADQQPVAPPVPAVVESRRGFRMTATEGCHDARYSELSRFWELERGADCGTFGLRGYRPTSLDLVGANRVNQQPTSENPLNNATTATDYRTTEMRLSVSLRTKIAQGIFSYRGEGMDSLWFAYTQQSYWQLFTPQLSRPFRSTDHEPEVLYVAPVQSAQPGTWRMRLAGVGLVHQSNGQSLPLSRSWNRVYVMGGFERDNLQISARLWDRINESRANDDNPGISNYIGRGELVARWQPNRANLFMFTGRHALSTGGHGSVRLEWFRTLADTGIGVPNGLRLHTQLFSGYGDTLLDYNFRRTVLSVGFSLVEW</sequence>
<comment type="subunit">
    <text evidence="4 17">Homodimer; dimerization is reversible, and the dimeric form is the active one.</text>
</comment>
<keyword evidence="8 17" id="KW-0732">Signal</keyword>
<keyword evidence="11 17" id="KW-0442">Lipid degradation</keyword>
<feature type="binding site" description="in dimeric form" evidence="16">
    <location>
        <position position="200"/>
    </location>
    <ligand>
        <name>Ca(2+)</name>
        <dbReference type="ChEBI" id="CHEBI:29108"/>
        <label>1</label>
    </ligand>
</feature>
<feature type="region of interest" description="Disordered" evidence="18">
    <location>
        <begin position="50"/>
        <end position="72"/>
    </location>
</feature>
<dbReference type="GO" id="GO:0009279">
    <property type="term" value="C:cell outer membrane"/>
    <property type="evidence" value="ECO:0007669"/>
    <property type="project" value="UniProtKB-SubCell"/>
</dbReference>
<evidence type="ECO:0000256" key="1">
    <source>
        <dbReference type="ARBA" id="ARBA00000111"/>
    </source>
</evidence>
<evidence type="ECO:0000313" key="19">
    <source>
        <dbReference type="EMBL" id="MBK6006110.1"/>
    </source>
</evidence>
<comment type="cofactor">
    <cofactor evidence="17">
        <name>Ca(2+)</name>
        <dbReference type="ChEBI" id="CHEBI:29108"/>
    </cofactor>
    <text evidence="17">Binds 1 Ca(2+) ion per monomer. In the dimeric form the Ca(2+) is bound by different amino acids with binding of each Ca(2+) shared with ligands coming from each monomer. The Ca(2+) ion may have a role in catalysis.</text>
</comment>
<evidence type="ECO:0000256" key="5">
    <source>
        <dbReference type="ARBA" id="ARBA00022452"/>
    </source>
</evidence>
<comment type="catalytic activity">
    <reaction evidence="1 17">
        <text>a 1,2-diacyl-sn-glycero-3-phosphocholine + H2O = a 2-acyl-sn-glycero-3-phosphocholine + a fatty acid + H(+)</text>
        <dbReference type="Rhea" id="RHEA:18689"/>
        <dbReference type="ChEBI" id="CHEBI:15377"/>
        <dbReference type="ChEBI" id="CHEBI:15378"/>
        <dbReference type="ChEBI" id="CHEBI:28868"/>
        <dbReference type="ChEBI" id="CHEBI:57643"/>
        <dbReference type="ChEBI" id="CHEBI:57875"/>
        <dbReference type="EC" id="3.1.1.32"/>
    </reaction>
</comment>
<proteinExistence type="inferred from homology"/>
<evidence type="ECO:0000313" key="20">
    <source>
        <dbReference type="Proteomes" id="UP000630528"/>
    </source>
</evidence>
<name>A0A934WLZ5_9BURK</name>
<dbReference type="EC" id="3.1.1.32" evidence="17"/>
<keyword evidence="6" id="KW-0812">Transmembrane</keyword>
<dbReference type="PRINTS" id="PR01486">
    <property type="entry name" value="PHPHLIPASEA1"/>
</dbReference>
<feature type="chain" id="PRO_5038159735" description="Phospholipase A1" evidence="17">
    <location>
        <begin position="19"/>
        <end position="375"/>
    </location>
</feature>
<evidence type="ECO:0000256" key="6">
    <source>
        <dbReference type="ARBA" id="ARBA00022692"/>
    </source>
</evidence>
<gene>
    <name evidence="19" type="ORF">JJB11_08375</name>
</gene>
<evidence type="ECO:0000256" key="16">
    <source>
        <dbReference type="PIRSR" id="PIRSR603187-2"/>
    </source>
</evidence>
<dbReference type="GO" id="GO:0004623">
    <property type="term" value="F:phospholipase A2 activity"/>
    <property type="evidence" value="ECO:0007669"/>
    <property type="project" value="UniProtKB-EC"/>
</dbReference>
<dbReference type="Pfam" id="PF02253">
    <property type="entry name" value="PLA1"/>
    <property type="match status" value="1"/>
</dbReference>
<dbReference type="Proteomes" id="UP000630528">
    <property type="component" value="Unassembled WGS sequence"/>
</dbReference>
<keyword evidence="12 17" id="KW-0443">Lipid metabolism</keyword>
<feature type="binding site" description="in dimeric form" evidence="16">
    <location>
        <position position="247"/>
    </location>
    <ligand>
        <name>Ca(2+)</name>
        <dbReference type="ChEBI" id="CHEBI:29108"/>
        <label>1</label>
    </ligand>
</feature>
<dbReference type="SUPFAM" id="SSF56931">
    <property type="entry name" value="Outer membrane phospholipase A (OMPLA)"/>
    <property type="match status" value="1"/>
</dbReference>
<evidence type="ECO:0000256" key="2">
    <source>
        <dbReference type="ARBA" id="ARBA00001604"/>
    </source>
</evidence>
<evidence type="ECO:0000256" key="11">
    <source>
        <dbReference type="ARBA" id="ARBA00022963"/>
    </source>
</evidence>
<evidence type="ECO:0000256" key="7">
    <source>
        <dbReference type="ARBA" id="ARBA00022723"/>
    </source>
</evidence>
<evidence type="ECO:0000256" key="18">
    <source>
        <dbReference type="SAM" id="MobiDB-lite"/>
    </source>
</evidence>
<feature type="active site" description="Proton acceptor" evidence="15">
    <location>
        <position position="237"/>
    </location>
</feature>
<reference evidence="19" key="1">
    <citation type="journal article" date="2012" name="J. Microbiol. Biotechnol.">
        <title>Ramlibacter ginsenosidimutans sp. nov., with ginsenoside-converting activity.</title>
        <authorList>
            <person name="Wang L."/>
            <person name="An D.S."/>
            <person name="Kim S.G."/>
            <person name="Jin F.X."/>
            <person name="Kim S.C."/>
            <person name="Lee S.T."/>
            <person name="Im W.T."/>
        </authorList>
    </citation>
    <scope>NUCLEOTIDE SEQUENCE</scope>
    <source>
        <strain evidence="19">KACC 17527</strain>
    </source>
</reference>
<evidence type="ECO:0000256" key="15">
    <source>
        <dbReference type="PIRSR" id="PIRSR603187-1"/>
    </source>
</evidence>
<evidence type="ECO:0000256" key="8">
    <source>
        <dbReference type="ARBA" id="ARBA00022729"/>
    </source>
</evidence>
<keyword evidence="9 17" id="KW-0378">Hydrolase</keyword>
<keyword evidence="14 17" id="KW-0998">Cell outer membrane</keyword>
<feature type="signal peptide" evidence="17">
    <location>
        <begin position="1"/>
        <end position="18"/>
    </location>
</feature>
<evidence type="ECO:0000256" key="3">
    <source>
        <dbReference type="ARBA" id="ARBA00010525"/>
    </source>
</evidence>
<evidence type="ECO:0000256" key="13">
    <source>
        <dbReference type="ARBA" id="ARBA00023136"/>
    </source>
</evidence>
<comment type="subcellular location">
    <subcellularLocation>
        <location evidence="17">Cell outer membrane</location>
        <topology evidence="17">Multi-pass membrane protein</topology>
    </subcellularLocation>
    <text evidence="17">One of the very few enzymes located there.</text>
</comment>
<evidence type="ECO:0000256" key="17">
    <source>
        <dbReference type="RuleBase" id="RU366027"/>
    </source>
</evidence>
<keyword evidence="10 16" id="KW-0106">Calcium</keyword>
<comment type="catalytic activity">
    <reaction evidence="2 17">
        <text>a 1,2-diacyl-sn-glycero-3-phosphocholine + H2O = a 1-acyl-sn-glycero-3-phosphocholine + a fatty acid + H(+)</text>
        <dbReference type="Rhea" id="RHEA:15801"/>
        <dbReference type="ChEBI" id="CHEBI:15377"/>
        <dbReference type="ChEBI" id="CHEBI:15378"/>
        <dbReference type="ChEBI" id="CHEBI:28868"/>
        <dbReference type="ChEBI" id="CHEBI:57643"/>
        <dbReference type="ChEBI" id="CHEBI:58168"/>
        <dbReference type="EC" id="3.1.1.4"/>
    </reaction>
</comment>
<dbReference type="EC" id="3.1.1.4" evidence="17"/>